<name>A0A0K0GH44_XANOP</name>
<organism evidence="1 2">
    <name type="scientific">Xanthomonas oryzae pv. oryzae (strain PXO99A)</name>
    <dbReference type="NCBI Taxonomy" id="360094"/>
    <lineage>
        <taxon>Bacteria</taxon>
        <taxon>Pseudomonadati</taxon>
        <taxon>Pseudomonadota</taxon>
        <taxon>Gammaproteobacteria</taxon>
        <taxon>Lysobacterales</taxon>
        <taxon>Lysobacteraceae</taxon>
        <taxon>Xanthomonas</taxon>
    </lineage>
</organism>
<proteinExistence type="predicted"/>
<accession>A0A0K0GH44</accession>
<dbReference type="EMBL" id="CP000967">
    <property type="protein sequence ID" value="ACD57418.1"/>
    <property type="molecule type" value="Genomic_DNA"/>
</dbReference>
<evidence type="ECO:0000313" key="1">
    <source>
        <dbReference type="EMBL" id="ACD57418.1"/>
    </source>
</evidence>
<evidence type="ECO:0000313" key="2">
    <source>
        <dbReference type="Proteomes" id="UP000001740"/>
    </source>
</evidence>
<reference evidence="1 2" key="1">
    <citation type="journal article" date="2008" name="BMC Genomics">
        <title>Genome sequence and rapid evolution of the rice pathogen Xanthomonas oryzae pv. oryzae PXO99A.</title>
        <authorList>
            <person name="Salzberg S.L."/>
            <person name="Sommer D.D."/>
            <person name="Schatz M.C."/>
            <person name="Phillippy A.M."/>
            <person name="Rabinowicz P.D."/>
            <person name="Tsuge S."/>
            <person name="Furutani A."/>
            <person name="Ochiai H."/>
            <person name="Delcher A.L."/>
            <person name="Kelley D."/>
            <person name="Madupu R."/>
            <person name="Puiu D."/>
            <person name="Radune D."/>
            <person name="Shumway M."/>
            <person name="Trapnell C."/>
            <person name="Aparna G."/>
            <person name="Jha G."/>
            <person name="Pandey A."/>
            <person name="Patil P.B."/>
            <person name="Ishihara H."/>
            <person name="Meyer D.F."/>
            <person name="Szurek B."/>
            <person name="Verdier V."/>
            <person name="Koebnik R."/>
            <person name="Dow J.M."/>
            <person name="Ryan R.P."/>
            <person name="Hirata H."/>
            <person name="Tsuyumu S."/>
            <person name="Won Lee S."/>
            <person name="Seo Y.S."/>
            <person name="Sriariyanum M."/>
            <person name="Ronald P.C."/>
            <person name="Sonti R.V."/>
            <person name="Van Sluys M.A."/>
            <person name="Leach J.E."/>
            <person name="White F.F."/>
            <person name="Bogdanove A.J."/>
        </authorList>
    </citation>
    <scope>NUCLEOTIDE SEQUENCE [LARGE SCALE GENOMIC DNA]</scope>
    <source>
        <strain evidence="1 2">PXO99A</strain>
    </source>
</reference>
<dbReference type="AlphaFoldDB" id="A0A0K0GH44"/>
<dbReference type="Proteomes" id="UP000001740">
    <property type="component" value="Chromosome"/>
</dbReference>
<gene>
    <name evidence="1" type="ordered locus">PXO_04230</name>
</gene>
<sequence>MWLMPVRNARPAGIHFIEEVDLAMSADHSNGGRPVWKTTQLH</sequence>
<protein>
    <submittedName>
        <fullName evidence="1">Uncharacterized protein</fullName>
    </submittedName>
</protein>
<dbReference type="HOGENOM" id="CLU_3259868_0_0_6"/>
<dbReference type="KEGG" id="xop:PXO_04230"/>